<reference evidence="7" key="1">
    <citation type="submission" date="2023-02" db="EMBL/GenBank/DDBJ databases">
        <title>Colletotrichum kahawae CIFC_Que2 genome sequencing and assembly.</title>
        <authorList>
            <person name="Baroncelli R."/>
        </authorList>
    </citation>
    <scope>NUCLEOTIDE SEQUENCE</scope>
    <source>
        <strain evidence="7">CIFC_Que2</strain>
    </source>
</reference>
<dbReference type="Proteomes" id="UP001281614">
    <property type="component" value="Unassembled WGS sequence"/>
</dbReference>
<dbReference type="PANTHER" id="PTHR19304">
    <property type="entry name" value="CYCLIC-AMP RESPONSE ELEMENT BINDING PROTEIN"/>
    <property type="match status" value="1"/>
</dbReference>
<keyword evidence="8" id="KW-1185">Reference proteome</keyword>
<feature type="region of interest" description="Disordered" evidence="5">
    <location>
        <begin position="88"/>
        <end position="113"/>
    </location>
</feature>
<dbReference type="Gene3D" id="1.20.5.170">
    <property type="match status" value="1"/>
</dbReference>
<organism evidence="7 8">
    <name type="scientific">Colletotrichum kahawae</name>
    <name type="common">Coffee berry disease fungus</name>
    <dbReference type="NCBI Taxonomy" id="34407"/>
    <lineage>
        <taxon>Eukaryota</taxon>
        <taxon>Fungi</taxon>
        <taxon>Dikarya</taxon>
        <taxon>Ascomycota</taxon>
        <taxon>Pezizomycotina</taxon>
        <taxon>Sordariomycetes</taxon>
        <taxon>Hypocreomycetidae</taxon>
        <taxon>Glomerellales</taxon>
        <taxon>Glomerellaceae</taxon>
        <taxon>Colletotrichum</taxon>
        <taxon>Colletotrichum gloeosporioides species complex</taxon>
    </lineage>
</organism>
<evidence type="ECO:0000256" key="1">
    <source>
        <dbReference type="ARBA" id="ARBA00004123"/>
    </source>
</evidence>
<feature type="compositionally biased region" description="Basic residues" evidence="5">
    <location>
        <begin position="209"/>
        <end position="219"/>
    </location>
</feature>
<proteinExistence type="predicted"/>
<evidence type="ECO:0000256" key="5">
    <source>
        <dbReference type="SAM" id="MobiDB-lite"/>
    </source>
</evidence>
<dbReference type="SUPFAM" id="SSF57959">
    <property type="entry name" value="Leucine zipper domain"/>
    <property type="match status" value="1"/>
</dbReference>
<feature type="compositionally biased region" description="Polar residues" evidence="5">
    <location>
        <begin position="151"/>
        <end position="160"/>
    </location>
</feature>
<dbReference type="InterPro" id="IPR046347">
    <property type="entry name" value="bZIP_sf"/>
</dbReference>
<dbReference type="GO" id="GO:0003700">
    <property type="term" value="F:DNA-binding transcription factor activity"/>
    <property type="evidence" value="ECO:0007669"/>
    <property type="project" value="InterPro"/>
</dbReference>
<dbReference type="SMART" id="SM00338">
    <property type="entry name" value="BRLZ"/>
    <property type="match status" value="1"/>
</dbReference>
<evidence type="ECO:0000256" key="4">
    <source>
        <dbReference type="ARBA" id="ARBA00023242"/>
    </source>
</evidence>
<protein>
    <submittedName>
        <fullName evidence="7">BZIP transcription factor</fullName>
    </submittedName>
</protein>
<gene>
    <name evidence="7" type="ORF">CKAH01_07342</name>
</gene>
<dbReference type="PROSITE" id="PS50217">
    <property type="entry name" value="BZIP"/>
    <property type="match status" value="1"/>
</dbReference>
<keyword evidence="3" id="KW-0804">Transcription</keyword>
<name>A0AAD9Y7H1_COLKA</name>
<feature type="domain" description="BZIP" evidence="6">
    <location>
        <begin position="205"/>
        <end position="268"/>
    </location>
</feature>
<evidence type="ECO:0000313" key="8">
    <source>
        <dbReference type="Proteomes" id="UP001281614"/>
    </source>
</evidence>
<feature type="region of interest" description="Disordered" evidence="5">
    <location>
        <begin position="1"/>
        <end position="25"/>
    </location>
</feature>
<feature type="region of interest" description="Disordered" evidence="5">
    <location>
        <begin position="131"/>
        <end position="219"/>
    </location>
</feature>
<evidence type="ECO:0000313" key="7">
    <source>
        <dbReference type="EMBL" id="KAK2738652.1"/>
    </source>
</evidence>
<keyword evidence="2" id="KW-0805">Transcription regulation</keyword>
<dbReference type="InterPro" id="IPR051027">
    <property type="entry name" value="bZIP_transcription_factors"/>
</dbReference>
<dbReference type="Pfam" id="PF07716">
    <property type="entry name" value="bZIP_2"/>
    <property type="match status" value="1"/>
</dbReference>
<dbReference type="InterPro" id="IPR004827">
    <property type="entry name" value="bZIP"/>
</dbReference>
<dbReference type="PROSITE" id="PS00036">
    <property type="entry name" value="BZIP_BASIC"/>
    <property type="match status" value="1"/>
</dbReference>
<dbReference type="GO" id="GO:0005634">
    <property type="term" value="C:nucleus"/>
    <property type="evidence" value="ECO:0007669"/>
    <property type="project" value="UniProtKB-SubCell"/>
</dbReference>
<sequence length="293" mass="32143">MTDTRDISQPLYPTPSEQDDLLSPTNDYSCRRWTAWNSEMSESLQNPNGSAGVPYPSQWEMEVQNHPDFGTEGTDQNYGVATWAPPSNTWPGHHRQPHPSFTATNDIQTHWPTTACSSPAAIAAWQTPLRMQGPSARESRLERPPMKTTKPRASSSTTRQPLKKAKVGPAGRAGATSSAAPKNETATTENDNNEDGESSLSPSGPERRKSYRVKNRAAAKRCREKTKQYELDLAAKEQEVTQERIYLDACVTALRNEVLSLKDQILQHGDCDCDVIQGYIARAAGGVGAGTTT</sequence>
<comment type="caution">
    <text evidence="7">The sequence shown here is derived from an EMBL/GenBank/DDBJ whole genome shotgun (WGS) entry which is preliminary data.</text>
</comment>
<evidence type="ECO:0000259" key="6">
    <source>
        <dbReference type="PROSITE" id="PS50217"/>
    </source>
</evidence>
<dbReference type="CDD" id="cd14687">
    <property type="entry name" value="bZIP_ATF2"/>
    <property type="match status" value="1"/>
</dbReference>
<accession>A0AAD9Y7H1</accession>
<evidence type="ECO:0000256" key="3">
    <source>
        <dbReference type="ARBA" id="ARBA00023163"/>
    </source>
</evidence>
<keyword evidence="4" id="KW-0539">Nucleus</keyword>
<comment type="subcellular location">
    <subcellularLocation>
        <location evidence="1">Nucleus</location>
    </subcellularLocation>
</comment>
<feature type="compositionally biased region" description="Polar residues" evidence="5">
    <location>
        <begin position="99"/>
        <end position="113"/>
    </location>
</feature>
<dbReference type="AlphaFoldDB" id="A0AAD9Y7H1"/>
<evidence type="ECO:0000256" key="2">
    <source>
        <dbReference type="ARBA" id="ARBA00023015"/>
    </source>
</evidence>
<dbReference type="EMBL" id="VYYT01000378">
    <property type="protein sequence ID" value="KAK2738652.1"/>
    <property type="molecule type" value="Genomic_DNA"/>
</dbReference>